<dbReference type="OrthoDB" id="10327562at2759"/>
<comment type="caution">
    <text evidence="2">The sequence shown here is derived from an EMBL/GenBank/DDBJ whole genome shotgun (WGS) entry which is preliminary data.</text>
</comment>
<protein>
    <submittedName>
        <fullName evidence="2">Uncharacterized protein</fullName>
    </submittedName>
</protein>
<feature type="compositionally biased region" description="Polar residues" evidence="1">
    <location>
        <begin position="132"/>
        <end position="142"/>
    </location>
</feature>
<dbReference type="AlphaFoldDB" id="A0A3D8RM38"/>
<proteinExistence type="predicted"/>
<evidence type="ECO:0000313" key="3">
    <source>
        <dbReference type="Proteomes" id="UP000256645"/>
    </source>
</evidence>
<keyword evidence="3" id="KW-1185">Reference proteome</keyword>
<dbReference type="Proteomes" id="UP000256645">
    <property type="component" value="Unassembled WGS sequence"/>
</dbReference>
<feature type="compositionally biased region" description="Basic and acidic residues" evidence="1">
    <location>
        <begin position="119"/>
        <end position="129"/>
    </location>
</feature>
<evidence type="ECO:0000256" key="1">
    <source>
        <dbReference type="SAM" id="MobiDB-lite"/>
    </source>
</evidence>
<name>A0A3D8RM38_9HELO</name>
<gene>
    <name evidence="2" type="ORF">BP6252_06294</name>
</gene>
<sequence length="171" mass="18783">MSSTVSNEPPDEQTAQLYQALLDKAREYYDAGNFNECREQCFRILDHTELPRYTCIDTLHLLATVSYFNAAVEYLELAGALIDEADKVATSDMGQLLRQDNLDLTVAFERQKQVRMEEQKKKIAAEGKQEGQVAQATSSGSQVAEPAAGDESQKKAEGGASSREVGDDGGR</sequence>
<evidence type="ECO:0000313" key="2">
    <source>
        <dbReference type="EMBL" id="RDW75152.1"/>
    </source>
</evidence>
<accession>A0A3D8RM38</accession>
<reference evidence="2 3" key="1">
    <citation type="journal article" date="2018" name="IMA Fungus">
        <title>IMA Genome-F 9: Draft genome sequence of Annulohypoxylon stygium, Aspergillus mulundensis, Berkeleyomyces basicola (syn. Thielaviopsis basicola), Ceratocystis smalleyi, two Cercospora beticola strains, Coleophoma cylindrospora, Fusarium fracticaudum, Phialophora cf. hyalina, and Morchella septimelata.</title>
        <authorList>
            <person name="Wingfield B.D."/>
            <person name="Bills G.F."/>
            <person name="Dong Y."/>
            <person name="Huang W."/>
            <person name="Nel W.J."/>
            <person name="Swalarsk-Parry B.S."/>
            <person name="Vaghefi N."/>
            <person name="Wilken P.M."/>
            <person name="An Z."/>
            <person name="de Beer Z.W."/>
            <person name="De Vos L."/>
            <person name="Chen L."/>
            <person name="Duong T.A."/>
            <person name="Gao Y."/>
            <person name="Hammerbacher A."/>
            <person name="Kikkert J.R."/>
            <person name="Li Y."/>
            <person name="Li H."/>
            <person name="Li K."/>
            <person name="Li Q."/>
            <person name="Liu X."/>
            <person name="Ma X."/>
            <person name="Naidoo K."/>
            <person name="Pethybridge S.J."/>
            <person name="Sun J."/>
            <person name="Steenkamp E.T."/>
            <person name="van der Nest M.A."/>
            <person name="van Wyk S."/>
            <person name="Wingfield M.J."/>
            <person name="Xiong C."/>
            <person name="Yue Q."/>
            <person name="Zhang X."/>
        </authorList>
    </citation>
    <scope>NUCLEOTIDE SEQUENCE [LARGE SCALE GENOMIC DNA]</scope>
    <source>
        <strain evidence="2 3">BP6252</strain>
    </source>
</reference>
<dbReference type="EMBL" id="PDLM01000006">
    <property type="protein sequence ID" value="RDW75152.1"/>
    <property type="molecule type" value="Genomic_DNA"/>
</dbReference>
<organism evidence="2 3">
    <name type="scientific">Coleophoma cylindrospora</name>
    <dbReference type="NCBI Taxonomy" id="1849047"/>
    <lineage>
        <taxon>Eukaryota</taxon>
        <taxon>Fungi</taxon>
        <taxon>Dikarya</taxon>
        <taxon>Ascomycota</taxon>
        <taxon>Pezizomycotina</taxon>
        <taxon>Leotiomycetes</taxon>
        <taxon>Helotiales</taxon>
        <taxon>Dermateaceae</taxon>
        <taxon>Coleophoma</taxon>
    </lineage>
</organism>
<feature type="region of interest" description="Disordered" evidence="1">
    <location>
        <begin position="119"/>
        <end position="171"/>
    </location>
</feature>